<dbReference type="EMBL" id="BOQL01000018">
    <property type="protein sequence ID" value="GIM65713.1"/>
    <property type="molecule type" value="Genomic_DNA"/>
</dbReference>
<comment type="caution">
    <text evidence="3">The sequence shown here is derived from an EMBL/GenBank/DDBJ whole genome shotgun (WGS) entry which is preliminary data.</text>
</comment>
<proteinExistence type="predicted"/>
<feature type="chain" id="PRO_5039079998" description="WD40 repeat protein" evidence="2">
    <location>
        <begin position="21"/>
        <end position="440"/>
    </location>
</feature>
<evidence type="ECO:0000313" key="4">
    <source>
        <dbReference type="Proteomes" id="UP000681340"/>
    </source>
</evidence>
<keyword evidence="2" id="KW-0732">Signal</keyword>
<dbReference type="Gene3D" id="2.120.10.30">
    <property type="entry name" value="TolB, C-terminal domain"/>
    <property type="match status" value="2"/>
</dbReference>
<keyword evidence="4" id="KW-1185">Reference proteome</keyword>
<feature type="region of interest" description="Disordered" evidence="1">
    <location>
        <begin position="420"/>
        <end position="440"/>
    </location>
</feature>
<reference evidence="3" key="1">
    <citation type="submission" date="2021-03" db="EMBL/GenBank/DDBJ databases">
        <title>Whole genome shotgun sequence of Actinoplanes auranticolor NBRC 12245.</title>
        <authorList>
            <person name="Komaki H."/>
            <person name="Tamura T."/>
        </authorList>
    </citation>
    <scope>NUCLEOTIDE SEQUENCE</scope>
    <source>
        <strain evidence="3">NBRC 12245</strain>
    </source>
</reference>
<gene>
    <name evidence="3" type="ORF">Aau02nite_19130</name>
</gene>
<dbReference type="AlphaFoldDB" id="A0A919VQN5"/>
<dbReference type="SUPFAM" id="SSF82171">
    <property type="entry name" value="DPP6 N-terminal domain-like"/>
    <property type="match status" value="1"/>
</dbReference>
<evidence type="ECO:0008006" key="5">
    <source>
        <dbReference type="Google" id="ProtNLM"/>
    </source>
</evidence>
<dbReference type="InterPro" id="IPR011042">
    <property type="entry name" value="6-blade_b-propeller_TolB-like"/>
</dbReference>
<dbReference type="RefSeq" id="WP_212987978.1">
    <property type="nucleotide sequence ID" value="NZ_BAABEA010000009.1"/>
</dbReference>
<evidence type="ECO:0000313" key="3">
    <source>
        <dbReference type="EMBL" id="GIM65713.1"/>
    </source>
</evidence>
<feature type="compositionally biased region" description="Basic and acidic residues" evidence="1">
    <location>
        <begin position="430"/>
        <end position="440"/>
    </location>
</feature>
<sequence>MASALTAVTVLLVAGAPAAAGPPGRLSLVSVARDGGPADGSSTPGTGVSAHGRYVVFASAATNLVAGDTNDQVDVFVRDTVARRTVLVSQGNGGVAGDGESRPGNISADGRYVVFESAATTFAPGDDNGTYDVFVRDLVRKTTTLVSAGPDGPAELGALRPDISADGRYVAFDSASPDLIAGDTNDTSDVFVRDLVAARTERVSVTPDGGQSPYVSSDPSISAHGTVIAFTSGDALVPGPPPALSTDRLVYARDRQRRTTVVLSRDVPVDPRSFVATSGEPAISDNGRYVVFNHDGWLGVGVDPVPNVWLRDLRTGRLELISADHRGEPSTALNHPSSGDVSADGRMVAFTTRAPVFRSDTEGLSDAFVRDRRTGIVTWITRSRHRPDPDSGNGAYGPAISADGRHVSFASDLDLLREGPLPGGGADRVYTWDRDARRTS</sequence>
<evidence type="ECO:0000256" key="2">
    <source>
        <dbReference type="SAM" id="SignalP"/>
    </source>
</evidence>
<evidence type="ECO:0000256" key="1">
    <source>
        <dbReference type="SAM" id="MobiDB-lite"/>
    </source>
</evidence>
<dbReference type="Proteomes" id="UP000681340">
    <property type="component" value="Unassembled WGS sequence"/>
</dbReference>
<name>A0A919VQN5_9ACTN</name>
<dbReference type="PANTHER" id="PTHR36842:SF1">
    <property type="entry name" value="PROTEIN TOLB"/>
    <property type="match status" value="1"/>
</dbReference>
<feature type="signal peptide" evidence="2">
    <location>
        <begin position="1"/>
        <end position="20"/>
    </location>
</feature>
<accession>A0A919VQN5</accession>
<protein>
    <recommendedName>
        <fullName evidence="5">WD40 repeat protein</fullName>
    </recommendedName>
</protein>
<dbReference type="PANTHER" id="PTHR36842">
    <property type="entry name" value="PROTEIN TOLB HOMOLOG"/>
    <property type="match status" value="1"/>
</dbReference>
<organism evidence="3 4">
    <name type="scientific">Actinoplanes auranticolor</name>
    <dbReference type="NCBI Taxonomy" id="47988"/>
    <lineage>
        <taxon>Bacteria</taxon>
        <taxon>Bacillati</taxon>
        <taxon>Actinomycetota</taxon>
        <taxon>Actinomycetes</taxon>
        <taxon>Micromonosporales</taxon>
        <taxon>Micromonosporaceae</taxon>
        <taxon>Actinoplanes</taxon>
    </lineage>
</organism>